<dbReference type="Proteomes" id="UP001163324">
    <property type="component" value="Chromosome 2"/>
</dbReference>
<evidence type="ECO:0000313" key="2">
    <source>
        <dbReference type="Proteomes" id="UP001163324"/>
    </source>
</evidence>
<name>A0ACC0V7S2_9HYPO</name>
<reference evidence="1" key="1">
    <citation type="submission" date="2022-10" db="EMBL/GenBank/DDBJ databases">
        <title>Complete Genome of Trichothecium roseum strain YXFP-22015, a Plant Pathogen Isolated from Citrus.</title>
        <authorList>
            <person name="Wang Y."/>
            <person name="Zhu L."/>
        </authorList>
    </citation>
    <scope>NUCLEOTIDE SEQUENCE</scope>
    <source>
        <strain evidence="1">YXFP-22015</strain>
    </source>
</reference>
<keyword evidence="2" id="KW-1185">Reference proteome</keyword>
<proteinExistence type="predicted"/>
<dbReference type="EMBL" id="CM047941">
    <property type="protein sequence ID" value="KAI9902447.1"/>
    <property type="molecule type" value="Genomic_DNA"/>
</dbReference>
<organism evidence="1 2">
    <name type="scientific">Trichothecium roseum</name>
    <dbReference type="NCBI Taxonomy" id="47278"/>
    <lineage>
        <taxon>Eukaryota</taxon>
        <taxon>Fungi</taxon>
        <taxon>Dikarya</taxon>
        <taxon>Ascomycota</taxon>
        <taxon>Pezizomycotina</taxon>
        <taxon>Sordariomycetes</taxon>
        <taxon>Hypocreomycetidae</taxon>
        <taxon>Hypocreales</taxon>
        <taxon>Hypocreales incertae sedis</taxon>
        <taxon>Trichothecium</taxon>
    </lineage>
</organism>
<sequence>MALTSFTYFPLLPAELRREIYLLATPPRVVHVREEAELDYKTFARRLRRDVVQFKVHPSALHFISSWRRHVPRRTQQTTLEQHGFTSSKAPYQPWEPSAEAPAIPSPWLSEHPELAWELTRNCHLYSSAPIPQFLHVCSESRATLMRDGYELTFRTRTSGPRTWFNHSRDVLFLAFNSISSRDVSVCLTGEYWDFAQFAPQDMAKVRRLALGSGTWAMPGPFTRPEFGCSVYTPICRLFGNLKELLLVEWTQEAMKELTDLPTGPSRLWNVVDIEEADALLIRAILNICGL</sequence>
<evidence type="ECO:0000313" key="1">
    <source>
        <dbReference type="EMBL" id="KAI9902447.1"/>
    </source>
</evidence>
<gene>
    <name evidence="1" type="ORF">N3K66_001799</name>
</gene>
<protein>
    <submittedName>
        <fullName evidence="1">Uncharacterized protein</fullName>
    </submittedName>
</protein>
<accession>A0ACC0V7S2</accession>
<comment type="caution">
    <text evidence="1">The sequence shown here is derived from an EMBL/GenBank/DDBJ whole genome shotgun (WGS) entry which is preliminary data.</text>
</comment>